<evidence type="ECO:0000256" key="1">
    <source>
        <dbReference type="SAM" id="MobiDB-lite"/>
    </source>
</evidence>
<feature type="region of interest" description="Disordered" evidence="1">
    <location>
        <begin position="1"/>
        <end position="74"/>
    </location>
</feature>
<evidence type="ECO:0000313" key="2">
    <source>
        <dbReference type="EMBL" id="ROU07010.1"/>
    </source>
</evidence>
<proteinExistence type="predicted"/>
<sequence length="74" mass="7991">MAGLRARRGDGRRRRRGRGQARPQRAEADRDADGERGATAFSRGDLHAGTAPNGEGRKTPGATRRGWRGPRPAS</sequence>
<reference evidence="2 3" key="1">
    <citation type="submission" date="2018-10" db="EMBL/GenBank/DDBJ databases">
        <title>The genome of Lysobacter enzymogenes OH11.</title>
        <authorList>
            <person name="Liu F."/>
            <person name="Zhao Y."/>
            <person name="Qian G."/>
            <person name="Chen Y."/>
            <person name="Xu H."/>
        </authorList>
    </citation>
    <scope>NUCLEOTIDE SEQUENCE [LARGE SCALE GENOMIC DNA]</scope>
    <source>
        <strain evidence="2 3">OH11</strain>
    </source>
</reference>
<accession>A0A3N2RHN7</accession>
<gene>
    <name evidence="2" type="ORF">D9T17_10870</name>
</gene>
<dbReference type="EMBL" id="RCTY01000024">
    <property type="protein sequence ID" value="ROU07010.1"/>
    <property type="molecule type" value="Genomic_DNA"/>
</dbReference>
<dbReference type="Proteomes" id="UP000275910">
    <property type="component" value="Unassembled WGS sequence"/>
</dbReference>
<dbReference type="AlphaFoldDB" id="A0A3N2RHN7"/>
<organism evidence="2 3">
    <name type="scientific">Lysobacter enzymogenes</name>
    <dbReference type="NCBI Taxonomy" id="69"/>
    <lineage>
        <taxon>Bacteria</taxon>
        <taxon>Pseudomonadati</taxon>
        <taxon>Pseudomonadota</taxon>
        <taxon>Gammaproteobacteria</taxon>
        <taxon>Lysobacterales</taxon>
        <taxon>Lysobacteraceae</taxon>
        <taxon>Lysobacter</taxon>
    </lineage>
</organism>
<protein>
    <submittedName>
        <fullName evidence="2">Uncharacterized protein</fullName>
    </submittedName>
</protein>
<evidence type="ECO:0000313" key="3">
    <source>
        <dbReference type="Proteomes" id="UP000275910"/>
    </source>
</evidence>
<feature type="compositionally biased region" description="Basic and acidic residues" evidence="1">
    <location>
        <begin position="24"/>
        <end position="36"/>
    </location>
</feature>
<name>A0A3N2RHN7_LYSEN</name>
<comment type="caution">
    <text evidence="2">The sequence shown here is derived from an EMBL/GenBank/DDBJ whole genome shotgun (WGS) entry which is preliminary data.</text>
</comment>
<feature type="compositionally biased region" description="Basic residues" evidence="1">
    <location>
        <begin position="10"/>
        <end position="19"/>
    </location>
</feature>